<dbReference type="Proteomes" id="UP000248066">
    <property type="component" value="Unassembled WGS sequence"/>
</dbReference>
<dbReference type="SMART" id="SM00052">
    <property type="entry name" value="EAL"/>
    <property type="match status" value="1"/>
</dbReference>
<dbReference type="EMBL" id="PDOF01000001">
    <property type="protein sequence ID" value="PYZ98151.1"/>
    <property type="molecule type" value="Genomic_DNA"/>
</dbReference>
<name>A0A2W0HB93_9BACI</name>
<evidence type="ECO:0000259" key="1">
    <source>
        <dbReference type="PROSITE" id="PS50883"/>
    </source>
</evidence>
<dbReference type="Pfam" id="PF10388">
    <property type="entry name" value="YkuI_C"/>
    <property type="match status" value="1"/>
</dbReference>
<protein>
    <recommendedName>
        <fullName evidence="1">EAL domain-containing protein</fullName>
    </recommendedName>
</protein>
<dbReference type="RefSeq" id="WP_110517935.1">
    <property type="nucleotide sequence ID" value="NZ_PDOF01000001.1"/>
</dbReference>
<feature type="domain" description="EAL" evidence="1">
    <location>
        <begin position="1"/>
        <end position="250"/>
    </location>
</feature>
<dbReference type="OrthoDB" id="1673646at2"/>
<dbReference type="GO" id="GO:0071111">
    <property type="term" value="F:cyclic-guanylate-specific phosphodiesterase activity"/>
    <property type="evidence" value="ECO:0007669"/>
    <property type="project" value="InterPro"/>
</dbReference>
<dbReference type="Pfam" id="PF00563">
    <property type="entry name" value="EAL"/>
    <property type="match status" value="1"/>
</dbReference>
<evidence type="ECO:0000313" key="3">
    <source>
        <dbReference type="Proteomes" id="UP000248066"/>
    </source>
</evidence>
<evidence type="ECO:0000313" key="2">
    <source>
        <dbReference type="EMBL" id="PYZ98151.1"/>
    </source>
</evidence>
<dbReference type="SUPFAM" id="SSF141868">
    <property type="entry name" value="EAL domain-like"/>
    <property type="match status" value="1"/>
</dbReference>
<dbReference type="PANTHER" id="PTHR33121">
    <property type="entry name" value="CYCLIC DI-GMP PHOSPHODIESTERASE PDEF"/>
    <property type="match status" value="1"/>
</dbReference>
<dbReference type="Gene3D" id="3.30.450.20">
    <property type="entry name" value="PAS domain"/>
    <property type="match status" value="1"/>
</dbReference>
<comment type="caution">
    <text evidence="2">The sequence shown here is derived from an EMBL/GenBank/DDBJ whole genome shotgun (WGS) entry which is preliminary data.</text>
</comment>
<dbReference type="PROSITE" id="PS50883">
    <property type="entry name" value="EAL"/>
    <property type="match status" value="1"/>
</dbReference>
<keyword evidence="3" id="KW-1185">Reference proteome</keyword>
<gene>
    <name evidence="2" type="ORF">CR205_06025</name>
</gene>
<dbReference type="InterPro" id="IPR018842">
    <property type="entry name" value="YkuI_C"/>
</dbReference>
<dbReference type="InterPro" id="IPR035919">
    <property type="entry name" value="EAL_sf"/>
</dbReference>
<accession>A0A2W0HB93</accession>
<dbReference type="InterPro" id="IPR050706">
    <property type="entry name" value="Cyclic-di-GMP_PDE-like"/>
</dbReference>
<dbReference type="AlphaFoldDB" id="A0A2W0HB93"/>
<dbReference type="InterPro" id="IPR029151">
    <property type="entry name" value="Sensor-like_sf"/>
</dbReference>
<organism evidence="2 3">
    <name type="scientific">Alteribacter lacisalsi</name>
    <dbReference type="NCBI Taxonomy" id="2045244"/>
    <lineage>
        <taxon>Bacteria</taxon>
        <taxon>Bacillati</taxon>
        <taxon>Bacillota</taxon>
        <taxon>Bacilli</taxon>
        <taxon>Bacillales</taxon>
        <taxon>Bacillaceae</taxon>
        <taxon>Alteribacter</taxon>
    </lineage>
</organism>
<dbReference type="InterPro" id="IPR001633">
    <property type="entry name" value="EAL_dom"/>
</dbReference>
<reference evidence="2 3" key="1">
    <citation type="submission" date="2017-10" db="EMBL/GenBank/DDBJ databases">
        <title>Bacillus sp. nov., a halophilic bacterium isolated from a Yangshapao Lake.</title>
        <authorList>
            <person name="Wang H."/>
        </authorList>
    </citation>
    <scope>NUCLEOTIDE SEQUENCE [LARGE SCALE GENOMIC DNA]</scope>
    <source>
        <strain evidence="2 3">YSP-3</strain>
    </source>
</reference>
<dbReference type="CDD" id="cd01948">
    <property type="entry name" value="EAL"/>
    <property type="match status" value="1"/>
</dbReference>
<proteinExistence type="predicted"/>
<dbReference type="Gene3D" id="3.20.20.450">
    <property type="entry name" value="EAL domain"/>
    <property type="match status" value="1"/>
</dbReference>
<sequence length="406" mass="46879">MDPLEVIQKKEHAAAFYQPVISSDAHAVNGYEVLGMLKNKERTEPLGGFFRDPLVPAEYKWEIDQRIYEQAFSCYVNSPGAPFLFLNVHAGVLYELDVHEQFLAIIDSFKDQGLSKSKIVLQFRQNDFKGDPESFGHLLKFFTTSGLKVAIDDLGRHGSDLDLLSKLEPDLLKIDLMEIGNHESAFDYRNVLDALAVFSKKIGASLMFKGIEDFHHLYLAWRHGGQFMEGNYLMRPADKWVSPEAMTPSFKEKIKSFIVRENRRLQDQIAFVLEVDTKLIRLEKDLPLNAGKDHRAVQVAKALSAMAFRVYSCDRFGYQLTCNWIKDIQSGWTSQEEAKGKNWSWRSYFLENLAQMEGRKAGILSDMYRDIETNELIRTYSYPLGENEFIFIDLDPSFLYERDWLM</sequence>
<dbReference type="SUPFAM" id="SSF103190">
    <property type="entry name" value="Sensory domain-like"/>
    <property type="match status" value="1"/>
</dbReference>
<dbReference type="PANTHER" id="PTHR33121:SF82">
    <property type="entry name" value="SIGNAL TRANSDUCTION PROTEIN CONTAINING A EAL DOMAIN"/>
    <property type="match status" value="1"/>
</dbReference>